<dbReference type="Pfam" id="PF22483">
    <property type="entry name" value="Mu-transpos_C_2"/>
    <property type="match status" value="1"/>
</dbReference>
<gene>
    <name evidence="2" type="ORF">IPL58_04855</name>
</gene>
<organism evidence="2 3">
    <name type="scientific">Candidatus Proximibacter danicus</name>
    <dbReference type="NCBI Taxonomy" id="2954365"/>
    <lineage>
        <taxon>Bacteria</taxon>
        <taxon>Pseudomonadati</taxon>
        <taxon>Pseudomonadota</taxon>
        <taxon>Betaproteobacteria</taxon>
        <taxon>Candidatus Proximibacter</taxon>
    </lineage>
</organism>
<comment type="caution">
    <text evidence="2">The sequence shown here is derived from an EMBL/GenBank/DDBJ whole genome shotgun (WGS) entry which is preliminary data.</text>
</comment>
<reference evidence="2" key="1">
    <citation type="submission" date="2020-10" db="EMBL/GenBank/DDBJ databases">
        <title>Connecting structure to function with the recovery of over 1000 high-quality activated sludge metagenome-assembled genomes encoding full-length rRNA genes using long-read sequencing.</title>
        <authorList>
            <person name="Singleton C.M."/>
            <person name="Petriglieri F."/>
            <person name="Kristensen J.M."/>
            <person name="Kirkegaard R.H."/>
            <person name="Michaelsen T.Y."/>
            <person name="Andersen M.H."/>
            <person name="Karst S.M."/>
            <person name="Dueholm M.S."/>
            <person name="Nielsen P.H."/>
            <person name="Albertsen M."/>
        </authorList>
    </citation>
    <scope>NUCLEOTIDE SEQUENCE</scope>
    <source>
        <strain evidence="2">Hirt_18-Q3-R61-65_BATAC.395</strain>
    </source>
</reference>
<dbReference type="AlphaFoldDB" id="A0A9D7K2K4"/>
<accession>A0A9D7K2K4</accession>
<evidence type="ECO:0000313" key="2">
    <source>
        <dbReference type="EMBL" id="MBK8523502.1"/>
    </source>
</evidence>
<evidence type="ECO:0000259" key="1">
    <source>
        <dbReference type="Pfam" id="PF22483"/>
    </source>
</evidence>
<sequence length="78" mass="9145">MPTDYAHRVISLRIYPDAPHLVADGQEIARHPRSFERYQTFYDFRHYIDLIERKPGALRNGAPLPRCPKRCCTCRSIS</sequence>
<dbReference type="InterPro" id="IPR054353">
    <property type="entry name" value="IstA-like_C"/>
</dbReference>
<dbReference type="Proteomes" id="UP000886689">
    <property type="component" value="Unassembled WGS sequence"/>
</dbReference>
<protein>
    <recommendedName>
        <fullName evidence="1">Transposase for insertion sequence element IS21-like C-terminal domain-containing protein</fullName>
    </recommendedName>
</protein>
<name>A0A9D7K2K4_9PROT</name>
<dbReference type="EMBL" id="JADJUC010000003">
    <property type="protein sequence ID" value="MBK8523502.1"/>
    <property type="molecule type" value="Genomic_DNA"/>
</dbReference>
<evidence type="ECO:0000313" key="3">
    <source>
        <dbReference type="Proteomes" id="UP000886689"/>
    </source>
</evidence>
<feature type="domain" description="Transposase for insertion sequence element IS21-like C-terminal" evidence="1">
    <location>
        <begin position="2"/>
        <end position="43"/>
    </location>
</feature>
<proteinExistence type="predicted"/>